<keyword evidence="3" id="KW-1185">Reference proteome</keyword>
<dbReference type="Proteomes" id="UP000236724">
    <property type="component" value="Unassembled WGS sequence"/>
</dbReference>
<dbReference type="EMBL" id="FMSV02000556">
    <property type="protein sequence ID" value="SEH08673.1"/>
    <property type="molecule type" value="Genomic_DNA"/>
</dbReference>
<protein>
    <submittedName>
        <fullName evidence="2">Uncharacterized protein</fullName>
    </submittedName>
</protein>
<evidence type="ECO:0000313" key="3">
    <source>
        <dbReference type="Proteomes" id="UP000236724"/>
    </source>
</evidence>
<evidence type="ECO:0000313" key="2">
    <source>
        <dbReference type="EMBL" id="SEH08673.1"/>
    </source>
</evidence>
<accession>A0A1H6FG90</accession>
<gene>
    <name evidence="2" type="ORF">MBHS_04565</name>
</gene>
<dbReference type="OrthoDB" id="6323513at2"/>
<name>A0A1H6FG90_9GAMM</name>
<reference evidence="2 3" key="1">
    <citation type="submission" date="2016-10" db="EMBL/GenBank/DDBJ databases">
        <authorList>
            <person name="de Groot N.N."/>
        </authorList>
    </citation>
    <scope>NUCLEOTIDE SEQUENCE [LARGE SCALE GENOMIC DNA]</scope>
    <source>
        <strain evidence="2">MBHS1</strain>
    </source>
</reference>
<evidence type="ECO:0000256" key="1">
    <source>
        <dbReference type="SAM" id="MobiDB-lite"/>
    </source>
</evidence>
<organism evidence="2 3">
    <name type="scientific">Candidatus Venteria ishoeyi</name>
    <dbReference type="NCBI Taxonomy" id="1899563"/>
    <lineage>
        <taxon>Bacteria</taxon>
        <taxon>Pseudomonadati</taxon>
        <taxon>Pseudomonadota</taxon>
        <taxon>Gammaproteobacteria</taxon>
        <taxon>Thiotrichales</taxon>
        <taxon>Thiotrichaceae</taxon>
        <taxon>Venteria</taxon>
    </lineage>
</organism>
<feature type="region of interest" description="Disordered" evidence="1">
    <location>
        <begin position="1"/>
        <end position="20"/>
    </location>
</feature>
<dbReference type="AlphaFoldDB" id="A0A1H6FG90"/>
<proteinExistence type="predicted"/>
<sequence>MKYSSPQMWGKTSKTGFQSTASPHLQADLKTSAPLLTQTLSDNNLDVALAWLCDSAQAQEHSNVQDYSRDWATHKVHLQARIQAGEFQFQTVHEVEILSNGKSEIHELRCAEDRLLIRAIAQVLQPVFAEHIAPKCIHLAGGTQQAVEAFHAQIKAKALEMKLDIKSYYAHLDHFILRSQFSTLLVQETELQRLLWQFMQRTVERDGHYRNIKQGVPLETALSPLFGALYFSPLHHLFRSEDEINAETGRRIFIHFQGVKTGA</sequence>
<dbReference type="RefSeq" id="WP_146066895.1">
    <property type="nucleotide sequence ID" value="NZ_FMSV02000556.1"/>
</dbReference>